<reference evidence="3 4" key="1">
    <citation type="submission" date="2016-10" db="EMBL/GenBank/DDBJ databases">
        <authorList>
            <person name="de Groot N.N."/>
        </authorList>
    </citation>
    <scope>NUCLEOTIDE SEQUENCE [LARGE SCALE GENOMIC DNA]</scope>
    <source>
        <strain evidence="3 4">LMG 24775</strain>
    </source>
</reference>
<reference evidence="2 5" key="2">
    <citation type="submission" date="2020-12" db="EMBL/GenBank/DDBJ databases">
        <title>FDA dAtabase for Regulatory Grade micrObial Sequences (FDA-ARGOS): Supporting development and validation of Infectious Disease Dx tests.</title>
        <authorList>
            <person name="Sproer C."/>
            <person name="Gronow S."/>
            <person name="Severitt S."/>
            <person name="Schroder I."/>
            <person name="Tallon L."/>
            <person name="Sadzewicz L."/>
            <person name="Zhao X."/>
            <person name="Boylan J."/>
            <person name="Ott S."/>
            <person name="Bowen H."/>
            <person name="Vavikolanu K."/>
            <person name="Mehta A."/>
            <person name="Aluvathingal J."/>
            <person name="Nadendla S."/>
            <person name="Lowell S."/>
            <person name="Myers T."/>
            <person name="Yan Y."/>
            <person name="Sichtig H."/>
        </authorList>
    </citation>
    <scope>NUCLEOTIDE SEQUENCE [LARGE SCALE GENOMIC DNA]</scope>
    <source>
        <strain evidence="2 5">FDAARGOS_890</strain>
    </source>
</reference>
<dbReference type="Proteomes" id="UP000595064">
    <property type="component" value="Chromosome"/>
</dbReference>
<evidence type="ECO:0000313" key="5">
    <source>
        <dbReference type="Proteomes" id="UP000595064"/>
    </source>
</evidence>
<gene>
    <name evidence="2" type="ORF">I6G47_31730</name>
    <name evidence="3" type="ORF">SAMN05421547_105107</name>
</gene>
<dbReference type="InterPro" id="IPR021455">
    <property type="entry name" value="DUF3106"/>
</dbReference>
<dbReference type="Pfam" id="PF11304">
    <property type="entry name" value="DUF3106"/>
    <property type="match status" value="1"/>
</dbReference>
<proteinExistence type="predicted"/>
<sequence>MPTDSRAAFHRSPAAILAAVLLMALAWTGWRVVQQVRLAPSTVSPATIAASKTLHGDAATRQRATALASGPRWAELTPAQSRVLEPLSERWSMMDALQKRRWMALAEGWDKLSEKEQEKLRDRMQTWSSLSAQQRSQARLNFALTNRLATDKRAQWEAYQALSDEEKRLLAARAAPKVKGAANAIQPVAPKRLARIPAASVAPATIPNPPKIPPATIYNPPPPVPPVAPPSAVETHPVRPPALVETAPVEVPSATPMPLPPMELHDGAEATPQPSHGEAAPSH</sequence>
<organism evidence="3 4">
    <name type="scientific">Delftia lacustris</name>
    <dbReference type="NCBI Taxonomy" id="558537"/>
    <lineage>
        <taxon>Bacteria</taxon>
        <taxon>Pseudomonadati</taxon>
        <taxon>Pseudomonadota</taxon>
        <taxon>Betaproteobacteria</taxon>
        <taxon>Burkholderiales</taxon>
        <taxon>Comamonadaceae</taxon>
        <taxon>Delftia</taxon>
    </lineage>
</organism>
<dbReference type="GeneID" id="94691160"/>
<dbReference type="RefSeq" id="WP_016451365.1">
    <property type="nucleotide sequence ID" value="NZ_AP025556.1"/>
</dbReference>
<dbReference type="EMBL" id="CP065748">
    <property type="protein sequence ID" value="QPS81473.1"/>
    <property type="molecule type" value="Genomic_DNA"/>
</dbReference>
<accession>A0A1H3KCB4</accession>
<keyword evidence="5" id="KW-1185">Reference proteome</keyword>
<dbReference type="EMBL" id="FNPE01000005">
    <property type="protein sequence ID" value="SDY49355.1"/>
    <property type="molecule type" value="Genomic_DNA"/>
</dbReference>
<evidence type="ECO:0000313" key="3">
    <source>
        <dbReference type="EMBL" id="SDY49355.1"/>
    </source>
</evidence>
<evidence type="ECO:0000313" key="2">
    <source>
        <dbReference type="EMBL" id="QPS81473.1"/>
    </source>
</evidence>
<evidence type="ECO:0000256" key="1">
    <source>
        <dbReference type="SAM" id="MobiDB-lite"/>
    </source>
</evidence>
<name>A0A1H3KCB4_9BURK</name>
<feature type="region of interest" description="Disordered" evidence="1">
    <location>
        <begin position="228"/>
        <end position="283"/>
    </location>
</feature>
<dbReference type="KEGG" id="dla:I6G47_31730"/>
<evidence type="ECO:0000313" key="4">
    <source>
        <dbReference type="Proteomes" id="UP000183417"/>
    </source>
</evidence>
<dbReference type="AlphaFoldDB" id="A0A1H3KCB4"/>
<dbReference type="Proteomes" id="UP000183417">
    <property type="component" value="Unassembled WGS sequence"/>
</dbReference>
<protein>
    <submittedName>
        <fullName evidence="2">DUF3106 domain-containing protein</fullName>
    </submittedName>
</protein>